<sequence length="135" mass="14422">MKTIVTPLKIGNPRYELVKINTPYSLSSTLLSSVPRLAQHSTPSEVGLDLAELVSGGVDGRVWGGASLGRRESVNGVVLADLRSAKRRVWGGTSLGRWESVNGVVLADLRSAYVKVYRGWHHPVAVKSAGNTGTT</sequence>
<dbReference type="Proteomes" id="UP000053593">
    <property type="component" value="Unassembled WGS sequence"/>
</dbReference>
<accession>A0A0D0C6D7</accession>
<gene>
    <name evidence="1" type="ORF">GYMLUDRAFT_246424</name>
</gene>
<evidence type="ECO:0000313" key="2">
    <source>
        <dbReference type="Proteomes" id="UP000053593"/>
    </source>
</evidence>
<protein>
    <submittedName>
        <fullName evidence="1">Uncharacterized protein</fullName>
    </submittedName>
</protein>
<name>A0A0D0C6D7_9AGAR</name>
<reference evidence="1 2" key="1">
    <citation type="submission" date="2014-04" db="EMBL/GenBank/DDBJ databases">
        <title>Evolutionary Origins and Diversification of the Mycorrhizal Mutualists.</title>
        <authorList>
            <consortium name="DOE Joint Genome Institute"/>
            <consortium name="Mycorrhizal Genomics Consortium"/>
            <person name="Kohler A."/>
            <person name="Kuo A."/>
            <person name="Nagy L.G."/>
            <person name="Floudas D."/>
            <person name="Copeland A."/>
            <person name="Barry K.W."/>
            <person name="Cichocki N."/>
            <person name="Veneault-Fourrey C."/>
            <person name="LaButti K."/>
            <person name="Lindquist E.A."/>
            <person name="Lipzen A."/>
            <person name="Lundell T."/>
            <person name="Morin E."/>
            <person name="Murat C."/>
            <person name="Riley R."/>
            <person name="Ohm R."/>
            <person name="Sun H."/>
            <person name="Tunlid A."/>
            <person name="Henrissat B."/>
            <person name="Grigoriev I.V."/>
            <person name="Hibbett D.S."/>
            <person name="Martin F."/>
        </authorList>
    </citation>
    <scope>NUCLEOTIDE SEQUENCE [LARGE SCALE GENOMIC DNA]</scope>
    <source>
        <strain evidence="1 2">FD-317 M1</strain>
    </source>
</reference>
<keyword evidence="2" id="KW-1185">Reference proteome</keyword>
<dbReference type="HOGENOM" id="CLU_1885995_0_0_1"/>
<evidence type="ECO:0000313" key="1">
    <source>
        <dbReference type="EMBL" id="KIK58059.1"/>
    </source>
</evidence>
<dbReference type="EMBL" id="KN834787">
    <property type="protein sequence ID" value="KIK58059.1"/>
    <property type="molecule type" value="Genomic_DNA"/>
</dbReference>
<proteinExistence type="predicted"/>
<dbReference type="AlphaFoldDB" id="A0A0D0C6D7"/>
<organism evidence="1 2">
    <name type="scientific">Collybiopsis luxurians FD-317 M1</name>
    <dbReference type="NCBI Taxonomy" id="944289"/>
    <lineage>
        <taxon>Eukaryota</taxon>
        <taxon>Fungi</taxon>
        <taxon>Dikarya</taxon>
        <taxon>Basidiomycota</taxon>
        <taxon>Agaricomycotina</taxon>
        <taxon>Agaricomycetes</taxon>
        <taxon>Agaricomycetidae</taxon>
        <taxon>Agaricales</taxon>
        <taxon>Marasmiineae</taxon>
        <taxon>Omphalotaceae</taxon>
        <taxon>Collybiopsis</taxon>
        <taxon>Collybiopsis luxurians</taxon>
    </lineage>
</organism>